<dbReference type="WBParaSite" id="GPLIN_000405600">
    <property type="protein sequence ID" value="GPLIN_000405600"/>
    <property type="gene ID" value="GPLIN_000405600"/>
</dbReference>
<reference evidence="2" key="2">
    <citation type="submission" date="2014-05" db="EMBL/GenBank/DDBJ databases">
        <title>The genome and life-stage specific transcriptomes of Globodera pallida elucidate key aspects of plant parasitism by a cyst nematode.</title>
        <authorList>
            <person name="Cotton J.A."/>
            <person name="Lilley C.J."/>
            <person name="Jones L.M."/>
            <person name="Kikuchi T."/>
            <person name="Reid A.J."/>
            <person name="Thorpe P."/>
            <person name="Tsai I.J."/>
            <person name="Beasley H."/>
            <person name="Blok V."/>
            <person name="Cock P.J.A."/>
            <person name="Van den Akker S.E."/>
            <person name="Holroyd N."/>
            <person name="Hunt M."/>
            <person name="Mantelin S."/>
            <person name="Naghra H."/>
            <person name="Pain A."/>
            <person name="Palomares-Rius J.E."/>
            <person name="Zarowiecki M."/>
            <person name="Berriman M."/>
            <person name="Jones J.T."/>
            <person name="Urwin P.E."/>
        </authorList>
    </citation>
    <scope>NUCLEOTIDE SEQUENCE [LARGE SCALE GENOMIC DNA]</scope>
    <source>
        <strain evidence="2">Lindley</strain>
    </source>
</reference>
<proteinExistence type="predicted"/>
<evidence type="ECO:0000313" key="2">
    <source>
        <dbReference type="Proteomes" id="UP000050741"/>
    </source>
</evidence>
<reference evidence="3" key="3">
    <citation type="submission" date="2016-06" db="UniProtKB">
        <authorList>
            <consortium name="WormBaseParasite"/>
        </authorList>
    </citation>
    <scope>IDENTIFICATION</scope>
</reference>
<dbReference type="Proteomes" id="UP000050741">
    <property type="component" value="Unassembled WGS sequence"/>
</dbReference>
<feature type="region of interest" description="Disordered" evidence="1">
    <location>
        <begin position="171"/>
        <end position="205"/>
    </location>
</feature>
<accession>A0A183BTX0</accession>
<evidence type="ECO:0000256" key="1">
    <source>
        <dbReference type="SAM" id="MobiDB-lite"/>
    </source>
</evidence>
<reference evidence="2" key="1">
    <citation type="submission" date="2013-12" db="EMBL/GenBank/DDBJ databases">
        <authorList>
            <person name="Aslett M."/>
        </authorList>
    </citation>
    <scope>NUCLEOTIDE SEQUENCE [LARGE SCALE GENOMIC DNA]</scope>
    <source>
        <strain evidence="2">Lindley</strain>
    </source>
</reference>
<feature type="compositionally biased region" description="Basic residues" evidence="1">
    <location>
        <begin position="173"/>
        <end position="190"/>
    </location>
</feature>
<name>A0A183BTX0_GLOPA</name>
<protein>
    <submittedName>
        <fullName evidence="3">SRP_SPB domain-containing protein</fullName>
    </submittedName>
</protein>
<feature type="region of interest" description="Disordered" evidence="1">
    <location>
        <begin position="1"/>
        <end position="61"/>
    </location>
</feature>
<feature type="compositionally biased region" description="Basic and acidic residues" evidence="1">
    <location>
        <begin position="10"/>
        <end position="19"/>
    </location>
</feature>
<dbReference type="AlphaFoldDB" id="A0A183BTX0"/>
<keyword evidence="2" id="KW-1185">Reference proteome</keyword>
<sequence length="205" mass="23892">MENWDNFLPDDTHKHEFKQSSKSTNTENAFEMHKKPKNPLYTTTDDVDNDDDGIKTPKIGSSNYRQMGQKAMLRAFGGEMNKPIYLQLLLDGKTPVEQLLNMEMPQELKDEVRDWDAKFPDLHVNGTCVGESGTMRDMRLMRRQIARNIVHEYMWPELQSVLSTKLNEEQRKLKQKMMKKKSPKPTKKNTKSTGTVKLPPIYNKF</sequence>
<evidence type="ECO:0000313" key="3">
    <source>
        <dbReference type="WBParaSite" id="GPLIN_000405600"/>
    </source>
</evidence>
<organism evidence="2 3">
    <name type="scientific">Globodera pallida</name>
    <name type="common">Potato cyst nematode worm</name>
    <name type="synonym">Heterodera pallida</name>
    <dbReference type="NCBI Taxonomy" id="36090"/>
    <lineage>
        <taxon>Eukaryota</taxon>
        <taxon>Metazoa</taxon>
        <taxon>Ecdysozoa</taxon>
        <taxon>Nematoda</taxon>
        <taxon>Chromadorea</taxon>
        <taxon>Rhabditida</taxon>
        <taxon>Tylenchina</taxon>
        <taxon>Tylenchomorpha</taxon>
        <taxon>Tylenchoidea</taxon>
        <taxon>Heteroderidae</taxon>
        <taxon>Heteroderinae</taxon>
        <taxon>Globodera</taxon>
    </lineage>
</organism>